<evidence type="ECO:0000313" key="1">
    <source>
        <dbReference type="EMBL" id="KAH3748307.1"/>
    </source>
</evidence>
<organism evidence="1 2">
    <name type="scientific">Dreissena polymorpha</name>
    <name type="common">Zebra mussel</name>
    <name type="synonym">Mytilus polymorpha</name>
    <dbReference type="NCBI Taxonomy" id="45954"/>
    <lineage>
        <taxon>Eukaryota</taxon>
        <taxon>Metazoa</taxon>
        <taxon>Spiralia</taxon>
        <taxon>Lophotrochozoa</taxon>
        <taxon>Mollusca</taxon>
        <taxon>Bivalvia</taxon>
        <taxon>Autobranchia</taxon>
        <taxon>Heteroconchia</taxon>
        <taxon>Euheterodonta</taxon>
        <taxon>Imparidentia</taxon>
        <taxon>Neoheterodontei</taxon>
        <taxon>Myida</taxon>
        <taxon>Dreissenoidea</taxon>
        <taxon>Dreissenidae</taxon>
        <taxon>Dreissena</taxon>
    </lineage>
</organism>
<accession>A0A9D4DET2</accession>
<comment type="caution">
    <text evidence="1">The sequence shown here is derived from an EMBL/GenBank/DDBJ whole genome shotgun (WGS) entry which is preliminary data.</text>
</comment>
<dbReference type="AlphaFoldDB" id="A0A9D4DET2"/>
<dbReference type="Proteomes" id="UP000828390">
    <property type="component" value="Unassembled WGS sequence"/>
</dbReference>
<name>A0A9D4DET2_DREPO</name>
<gene>
    <name evidence="1" type="ORF">DPMN_182746</name>
</gene>
<protein>
    <submittedName>
        <fullName evidence="1">Uncharacterized protein</fullName>
    </submittedName>
</protein>
<keyword evidence="2" id="KW-1185">Reference proteome</keyword>
<proteinExistence type="predicted"/>
<reference evidence="1" key="2">
    <citation type="submission" date="2020-11" db="EMBL/GenBank/DDBJ databases">
        <authorList>
            <person name="McCartney M.A."/>
            <person name="Auch B."/>
            <person name="Kono T."/>
            <person name="Mallez S."/>
            <person name="Becker A."/>
            <person name="Gohl D.M."/>
            <person name="Silverstein K.A.T."/>
            <person name="Koren S."/>
            <person name="Bechman K.B."/>
            <person name="Herman A."/>
            <person name="Abrahante J.E."/>
            <person name="Garbe J."/>
        </authorList>
    </citation>
    <scope>NUCLEOTIDE SEQUENCE</scope>
    <source>
        <strain evidence="1">Duluth1</strain>
        <tissue evidence="1">Whole animal</tissue>
    </source>
</reference>
<dbReference type="EMBL" id="JAIWYP010000010">
    <property type="protein sequence ID" value="KAH3748307.1"/>
    <property type="molecule type" value="Genomic_DNA"/>
</dbReference>
<evidence type="ECO:0000313" key="2">
    <source>
        <dbReference type="Proteomes" id="UP000828390"/>
    </source>
</evidence>
<reference evidence="1" key="1">
    <citation type="journal article" date="2019" name="bioRxiv">
        <title>The Genome of the Zebra Mussel, Dreissena polymorpha: A Resource for Invasive Species Research.</title>
        <authorList>
            <person name="McCartney M.A."/>
            <person name="Auch B."/>
            <person name="Kono T."/>
            <person name="Mallez S."/>
            <person name="Zhang Y."/>
            <person name="Obille A."/>
            <person name="Becker A."/>
            <person name="Abrahante J.E."/>
            <person name="Garbe J."/>
            <person name="Badalamenti J.P."/>
            <person name="Herman A."/>
            <person name="Mangelson H."/>
            <person name="Liachko I."/>
            <person name="Sullivan S."/>
            <person name="Sone E.D."/>
            <person name="Koren S."/>
            <person name="Silverstein K.A.T."/>
            <person name="Beckman K.B."/>
            <person name="Gohl D.M."/>
        </authorList>
    </citation>
    <scope>NUCLEOTIDE SEQUENCE</scope>
    <source>
        <strain evidence="1">Duluth1</strain>
        <tissue evidence="1">Whole animal</tissue>
    </source>
</reference>
<sequence>MRDTWSDYCVPPYCGHKKGPYLCQGTGSRDFSACSSRGHTQSLSLLQSAMTPRIAGSAVVAHTNACRTAE</sequence>